<organism evidence="1 2">
    <name type="scientific">Streptomyces vastus</name>
    <dbReference type="NCBI Taxonomy" id="285451"/>
    <lineage>
        <taxon>Bacteria</taxon>
        <taxon>Bacillati</taxon>
        <taxon>Actinomycetota</taxon>
        <taxon>Actinomycetes</taxon>
        <taxon>Kitasatosporales</taxon>
        <taxon>Streptomycetaceae</taxon>
        <taxon>Streptomyces</taxon>
    </lineage>
</organism>
<accession>A0ABN3RAQ9</accession>
<comment type="caution">
    <text evidence="1">The sequence shown here is derived from an EMBL/GenBank/DDBJ whole genome shotgun (WGS) entry which is preliminary data.</text>
</comment>
<name>A0ABN3RAQ9_9ACTN</name>
<protein>
    <recommendedName>
        <fullName evidence="3">Sigma-70 family RNA polymerase sigma factor</fullName>
    </recommendedName>
</protein>
<evidence type="ECO:0000313" key="2">
    <source>
        <dbReference type="Proteomes" id="UP001500151"/>
    </source>
</evidence>
<evidence type="ECO:0008006" key="3">
    <source>
        <dbReference type="Google" id="ProtNLM"/>
    </source>
</evidence>
<keyword evidence="2" id="KW-1185">Reference proteome</keyword>
<dbReference type="RefSeq" id="WP_344393620.1">
    <property type="nucleotide sequence ID" value="NZ_BAAASJ010000072.1"/>
</dbReference>
<proteinExistence type="predicted"/>
<sequence>MSPEAAENSSVSQPPKYTFDPARPWPWVSYEDPAWPLEPWDVMDHEDLADATVRFAIRLLSGSTEGMSVCEAAALVEDAAKRVAADVVAEARTQRYSWGRIAAQFGVGRTAVQKRFGRWPSPERARTLEDQYVRMGHFLKGAELNPDMNEDEYMARVIQEARETRSRCIRRRRGHVINPLDRFHKVVTSRRGQDQSK</sequence>
<reference evidence="1 2" key="1">
    <citation type="journal article" date="2019" name="Int. J. Syst. Evol. Microbiol.">
        <title>The Global Catalogue of Microorganisms (GCM) 10K type strain sequencing project: providing services to taxonomists for standard genome sequencing and annotation.</title>
        <authorList>
            <consortium name="The Broad Institute Genomics Platform"/>
            <consortium name="The Broad Institute Genome Sequencing Center for Infectious Disease"/>
            <person name="Wu L."/>
            <person name="Ma J."/>
        </authorList>
    </citation>
    <scope>NUCLEOTIDE SEQUENCE [LARGE SCALE GENOMIC DNA]</scope>
    <source>
        <strain evidence="1 2">JCM 4524</strain>
    </source>
</reference>
<dbReference type="Proteomes" id="UP001500151">
    <property type="component" value="Unassembled WGS sequence"/>
</dbReference>
<gene>
    <name evidence="1" type="ORF">GCM10010307_54550</name>
</gene>
<dbReference type="EMBL" id="BAAASJ010000072">
    <property type="protein sequence ID" value="GAA2647805.1"/>
    <property type="molecule type" value="Genomic_DNA"/>
</dbReference>
<evidence type="ECO:0000313" key="1">
    <source>
        <dbReference type="EMBL" id="GAA2647805.1"/>
    </source>
</evidence>